<protein>
    <submittedName>
        <fullName evidence="3">Regulator of nucleoside diphosphate kinase</fullName>
    </submittedName>
</protein>
<dbReference type="InterPro" id="IPR001437">
    <property type="entry name" value="Tscrpt_elong_fac_GreA/B_C"/>
</dbReference>
<dbReference type="Gene3D" id="1.10.286.20">
    <property type="match status" value="1"/>
</dbReference>
<feature type="domain" description="Regulator of nucleoside diphosphate kinase N-terminal" evidence="2">
    <location>
        <begin position="11"/>
        <end position="51"/>
    </location>
</feature>
<dbReference type="GO" id="GO:0070063">
    <property type="term" value="F:RNA polymerase binding"/>
    <property type="evidence" value="ECO:0007669"/>
    <property type="project" value="InterPro"/>
</dbReference>
<gene>
    <name evidence="3" type="primary">rnk</name>
    <name evidence="3" type="ORF">NSMM_380074</name>
</gene>
<dbReference type="InterPro" id="IPR029462">
    <property type="entry name" value="Rnk_N"/>
</dbReference>
<dbReference type="Proteomes" id="UP000198729">
    <property type="component" value="Unassembled WGS sequence"/>
</dbReference>
<name>A0A1G5SEA2_9PROT</name>
<dbReference type="PANTHER" id="PTHR30437">
    <property type="entry name" value="TRANSCRIPTION ELONGATION FACTOR GREA"/>
    <property type="match status" value="1"/>
</dbReference>
<keyword evidence="3" id="KW-0808">Transferase</keyword>
<keyword evidence="3" id="KW-0418">Kinase</keyword>
<dbReference type="Gene3D" id="3.10.50.30">
    <property type="entry name" value="Transcription elongation factor, GreA/GreB, C-terminal domain"/>
    <property type="match status" value="1"/>
</dbReference>
<evidence type="ECO:0000259" key="2">
    <source>
        <dbReference type="Pfam" id="PF14760"/>
    </source>
</evidence>
<keyword evidence="4" id="KW-1185">Reference proteome</keyword>
<dbReference type="GO" id="GO:0016301">
    <property type="term" value="F:kinase activity"/>
    <property type="evidence" value="ECO:0007669"/>
    <property type="project" value="UniProtKB-KW"/>
</dbReference>
<feature type="domain" description="Transcription elongation factor GreA/GreB C-terminal" evidence="1">
    <location>
        <begin position="58"/>
        <end position="133"/>
    </location>
</feature>
<dbReference type="AlphaFoldDB" id="A0A1G5SEA2"/>
<dbReference type="GO" id="GO:0003677">
    <property type="term" value="F:DNA binding"/>
    <property type="evidence" value="ECO:0007669"/>
    <property type="project" value="InterPro"/>
</dbReference>
<reference evidence="3 4" key="1">
    <citation type="submission" date="2016-10" db="EMBL/GenBank/DDBJ databases">
        <authorList>
            <person name="de Groot N.N."/>
        </authorList>
    </citation>
    <scope>NUCLEOTIDE SEQUENCE [LARGE SCALE GENOMIC DNA]</scope>
    <source>
        <strain evidence="3">1</strain>
    </source>
</reference>
<dbReference type="NCBIfam" id="NF004396">
    <property type="entry name" value="PRK05753.1"/>
    <property type="match status" value="1"/>
</dbReference>
<dbReference type="EMBL" id="FMWO01000045">
    <property type="protein sequence ID" value="SCZ85452.1"/>
    <property type="molecule type" value="Genomic_DNA"/>
</dbReference>
<dbReference type="PANTHER" id="PTHR30437:SF5">
    <property type="entry name" value="REGULATOR OF NUCLEOSIDE DIPHOSPHATE KINASE"/>
    <property type="match status" value="1"/>
</dbReference>
<dbReference type="STRING" id="51642.NSMM_380074"/>
<evidence type="ECO:0000313" key="4">
    <source>
        <dbReference type="Proteomes" id="UP000198729"/>
    </source>
</evidence>
<evidence type="ECO:0000259" key="1">
    <source>
        <dbReference type="Pfam" id="PF01272"/>
    </source>
</evidence>
<accession>A0A1G5SEA2</accession>
<dbReference type="Pfam" id="PF14760">
    <property type="entry name" value="Rnk_N"/>
    <property type="match status" value="1"/>
</dbReference>
<dbReference type="FunFam" id="3.10.50.30:FF:000002">
    <property type="entry name" value="Regulator of nucleoside diphosphate kinase"/>
    <property type="match status" value="1"/>
</dbReference>
<proteinExistence type="predicted"/>
<sequence length="143" mass="15940">MKTRMEMKTRPEIVISTVDSERLERLLDSLPNNGFIGKVELESELARARVVEPKDVPATTVTMNSTVRFKVESSSEEFELTLVYPKDSDLSGKTLSILAPIGSALLGLSQGDEIEWPKPGGGVLRVQIHEITYQPERSGEFHR</sequence>
<dbReference type="Pfam" id="PF01272">
    <property type="entry name" value="GreA_GreB"/>
    <property type="match status" value="1"/>
</dbReference>
<dbReference type="InterPro" id="IPR036953">
    <property type="entry name" value="GreA/GreB_C_sf"/>
</dbReference>
<dbReference type="SUPFAM" id="SSF54534">
    <property type="entry name" value="FKBP-like"/>
    <property type="match status" value="1"/>
</dbReference>
<organism evidence="3 4">
    <name type="scientific">Nitrosomonas mobilis</name>
    <dbReference type="NCBI Taxonomy" id="51642"/>
    <lineage>
        <taxon>Bacteria</taxon>
        <taxon>Pseudomonadati</taxon>
        <taxon>Pseudomonadota</taxon>
        <taxon>Betaproteobacteria</taxon>
        <taxon>Nitrosomonadales</taxon>
        <taxon>Nitrosomonadaceae</taxon>
        <taxon>Nitrosomonas</taxon>
    </lineage>
</organism>
<dbReference type="GO" id="GO:0006354">
    <property type="term" value="P:DNA-templated transcription elongation"/>
    <property type="evidence" value="ECO:0007669"/>
    <property type="project" value="TreeGrafter"/>
</dbReference>
<dbReference type="GO" id="GO:0032784">
    <property type="term" value="P:regulation of DNA-templated transcription elongation"/>
    <property type="evidence" value="ECO:0007669"/>
    <property type="project" value="InterPro"/>
</dbReference>
<evidence type="ECO:0000313" key="3">
    <source>
        <dbReference type="EMBL" id="SCZ85452.1"/>
    </source>
</evidence>
<dbReference type="InterPro" id="IPR023459">
    <property type="entry name" value="Tscrpt_elong_fac_GreA/B_fam"/>
</dbReference>